<protein>
    <submittedName>
        <fullName evidence="2">Uncharacterized protein</fullName>
    </submittedName>
</protein>
<reference evidence="2" key="1">
    <citation type="journal article" date="2021" name="Sci. Rep.">
        <title>Diploid genomic architecture of Nitzschia inconspicua, an elite biomass production diatom.</title>
        <authorList>
            <person name="Oliver A."/>
            <person name="Podell S."/>
            <person name="Pinowska A."/>
            <person name="Traller J.C."/>
            <person name="Smith S.R."/>
            <person name="McClure R."/>
            <person name="Beliaev A."/>
            <person name="Bohutskyi P."/>
            <person name="Hill E.A."/>
            <person name="Rabines A."/>
            <person name="Zheng H."/>
            <person name="Allen L.Z."/>
            <person name="Kuo A."/>
            <person name="Grigoriev I.V."/>
            <person name="Allen A.E."/>
            <person name="Hazlebeck D."/>
            <person name="Allen E.E."/>
        </authorList>
    </citation>
    <scope>NUCLEOTIDE SEQUENCE</scope>
    <source>
        <strain evidence="2">Hildebrandi</strain>
    </source>
</reference>
<organism evidence="2 3">
    <name type="scientific">Nitzschia inconspicua</name>
    <dbReference type="NCBI Taxonomy" id="303405"/>
    <lineage>
        <taxon>Eukaryota</taxon>
        <taxon>Sar</taxon>
        <taxon>Stramenopiles</taxon>
        <taxon>Ochrophyta</taxon>
        <taxon>Bacillariophyta</taxon>
        <taxon>Bacillariophyceae</taxon>
        <taxon>Bacillariophycidae</taxon>
        <taxon>Bacillariales</taxon>
        <taxon>Bacillariaceae</taxon>
        <taxon>Nitzschia</taxon>
    </lineage>
</organism>
<evidence type="ECO:0000256" key="1">
    <source>
        <dbReference type="SAM" id="SignalP"/>
    </source>
</evidence>
<reference evidence="2" key="2">
    <citation type="submission" date="2021-04" db="EMBL/GenBank/DDBJ databases">
        <authorList>
            <person name="Podell S."/>
        </authorList>
    </citation>
    <scope>NUCLEOTIDE SEQUENCE</scope>
    <source>
        <strain evidence="2">Hildebrandi</strain>
    </source>
</reference>
<feature type="signal peptide" evidence="1">
    <location>
        <begin position="1"/>
        <end position="23"/>
    </location>
</feature>
<feature type="chain" id="PRO_5039940349" evidence="1">
    <location>
        <begin position="24"/>
        <end position="177"/>
    </location>
</feature>
<name>A0A9K3LZB3_9STRA</name>
<keyword evidence="1" id="KW-0732">Signal</keyword>
<dbReference type="AlphaFoldDB" id="A0A9K3LZB3"/>
<evidence type="ECO:0000313" key="2">
    <source>
        <dbReference type="EMBL" id="KAG7370818.1"/>
    </source>
</evidence>
<accession>A0A9K3LZB3</accession>
<evidence type="ECO:0000313" key="3">
    <source>
        <dbReference type="Proteomes" id="UP000693970"/>
    </source>
</evidence>
<proteinExistence type="predicted"/>
<dbReference type="EMBL" id="JAGRRH010000004">
    <property type="protein sequence ID" value="KAG7370818.1"/>
    <property type="molecule type" value="Genomic_DNA"/>
</dbReference>
<sequence>MVLPNVLCALNFASSLMINGACCYYHMQEEDSRRKHQEDSIQKAIQKELDMRKEQEKKDCERRSITSHFESERRRKLMAQKQSCIREQNFDEQIRIGFAAQRQQLQQYDASPLDDDYSITAKNRVQMNHQELCVRTNSTLSRASTFSTGWGKAIELSSLMDEDSQVDEVELEEIMLK</sequence>
<dbReference type="Proteomes" id="UP000693970">
    <property type="component" value="Unassembled WGS sequence"/>
</dbReference>
<keyword evidence="3" id="KW-1185">Reference proteome</keyword>
<gene>
    <name evidence="2" type="ORF">IV203_019388</name>
</gene>
<comment type="caution">
    <text evidence="2">The sequence shown here is derived from an EMBL/GenBank/DDBJ whole genome shotgun (WGS) entry which is preliminary data.</text>
</comment>